<dbReference type="SUPFAM" id="SSF50104">
    <property type="entry name" value="Translation proteins SH3-like domain"/>
    <property type="match status" value="1"/>
</dbReference>
<dbReference type="GO" id="GO:0043043">
    <property type="term" value="P:peptide biosynthetic process"/>
    <property type="evidence" value="ECO:0007669"/>
    <property type="project" value="InterPro"/>
</dbReference>
<dbReference type="Gene3D" id="2.40.50.140">
    <property type="entry name" value="Nucleic acid-binding proteins"/>
    <property type="match status" value="2"/>
</dbReference>
<evidence type="ECO:0000313" key="6">
    <source>
        <dbReference type="Proteomes" id="UP000030518"/>
    </source>
</evidence>
<dbReference type="Pfam" id="PF08207">
    <property type="entry name" value="EFP_N"/>
    <property type="match status" value="1"/>
</dbReference>
<reference evidence="5 6" key="1">
    <citation type="submission" date="2014-09" db="EMBL/GenBank/DDBJ databases">
        <title>Genome sequences of Lysobacter dokdonensis DS-58.</title>
        <authorList>
            <person name="Kim J.F."/>
            <person name="Kwak M.-J."/>
        </authorList>
    </citation>
    <scope>NUCLEOTIDE SEQUENCE [LARGE SCALE GENOMIC DNA]</scope>
    <source>
        <strain evidence="5 6">DS-58</strain>
    </source>
</reference>
<evidence type="ECO:0000256" key="2">
    <source>
        <dbReference type="HAMAP-Rule" id="MF_00646"/>
    </source>
</evidence>
<proteinExistence type="inferred from homology"/>
<dbReference type="NCBIfam" id="NF003392">
    <property type="entry name" value="PRK04542.1"/>
    <property type="match status" value="1"/>
</dbReference>
<evidence type="ECO:0000313" key="5">
    <source>
        <dbReference type="EMBL" id="KGQ18464.1"/>
    </source>
</evidence>
<evidence type="ECO:0000259" key="4">
    <source>
        <dbReference type="SMART" id="SM01185"/>
    </source>
</evidence>
<feature type="domain" description="Elongation factor P C-terminal" evidence="3">
    <location>
        <begin position="131"/>
        <end position="186"/>
    </location>
</feature>
<dbReference type="SMART" id="SM01185">
    <property type="entry name" value="EFP"/>
    <property type="match status" value="1"/>
</dbReference>
<dbReference type="PANTHER" id="PTHR30053">
    <property type="entry name" value="ELONGATION FACTOR P"/>
    <property type="match status" value="1"/>
</dbReference>
<dbReference type="Pfam" id="PF09285">
    <property type="entry name" value="Elong-fact-P_C"/>
    <property type="match status" value="1"/>
</dbReference>
<dbReference type="Gene3D" id="2.30.30.30">
    <property type="match status" value="1"/>
</dbReference>
<dbReference type="InterPro" id="IPR008991">
    <property type="entry name" value="Translation_prot_SH3-like_sf"/>
</dbReference>
<keyword evidence="5" id="KW-0251">Elongation factor</keyword>
<keyword evidence="6" id="KW-1185">Reference proteome</keyword>
<dbReference type="InterPro" id="IPR013852">
    <property type="entry name" value="Transl_elong_P/YeiP_CS"/>
</dbReference>
<dbReference type="FunFam" id="2.40.50.140:FF:000004">
    <property type="entry name" value="Elongation factor P"/>
    <property type="match status" value="1"/>
</dbReference>
<gene>
    <name evidence="5" type="ORF">LF41_488</name>
</gene>
<sequence>MKAYDIKKGNVVEHNGGVYQIRDIERSSPQGRGGNVRFRFVMYSIPGGTKLDASFDGDDNLREVEMSRREATYSYKDGDAFVFLDDEDYTPYTLDADAVGDAAGYIVDDLTGIYVQLIEDAPVAIQLPQSVAMEVIETPPELKGGTATKRPKPAKLQTGLEIMVPEYIGNGEKVWVNTTTGEFAGRAE</sequence>
<dbReference type="GO" id="GO:0003746">
    <property type="term" value="F:translation elongation factor activity"/>
    <property type="evidence" value="ECO:0007669"/>
    <property type="project" value="UniProtKB-UniRule"/>
</dbReference>
<comment type="caution">
    <text evidence="5">The sequence shown here is derived from an EMBL/GenBank/DDBJ whole genome shotgun (WGS) entry which is preliminary data.</text>
</comment>
<dbReference type="PIRSF" id="PIRSF005901">
    <property type="entry name" value="EF-P"/>
    <property type="match status" value="1"/>
</dbReference>
<organism evidence="5 6">
    <name type="scientific">Lysobacter dokdonensis DS-58</name>
    <dbReference type="NCBI Taxonomy" id="1300345"/>
    <lineage>
        <taxon>Bacteria</taxon>
        <taxon>Pseudomonadati</taxon>
        <taxon>Pseudomonadota</taxon>
        <taxon>Gammaproteobacteria</taxon>
        <taxon>Lysobacterales</taxon>
        <taxon>Lysobacteraceae</taxon>
        <taxon>Noviluteimonas</taxon>
    </lineage>
</organism>
<accession>A0A0A2WZP2</accession>
<dbReference type="InterPro" id="IPR014722">
    <property type="entry name" value="Rib_uL2_dom2"/>
</dbReference>
<dbReference type="CDD" id="cd05794">
    <property type="entry name" value="S1_EF-P_repeat_2"/>
    <property type="match status" value="1"/>
</dbReference>
<dbReference type="NCBIfam" id="NF001810">
    <property type="entry name" value="PRK00529.1"/>
    <property type="match status" value="1"/>
</dbReference>
<dbReference type="InterPro" id="IPR020599">
    <property type="entry name" value="Transl_elong_fac_P/YeiP"/>
</dbReference>
<dbReference type="AlphaFoldDB" id="A0A0A2WZP2"/>
<dbReference type="InterPro" id="IPR013185">
    <property type="entry name" value="Transl_elong_KOW-like"/>
</dbReference>
<keyword evidence="5" id="KW-0648">Protein biosynthesis</keyword>
<dbReference type="RefSeq" id="WP_036169699.1">
    <property type="nucleotide sequence ID" value="NZ_JRKJ01000018.1"/>
</dbReference>
<dbReference type="PATRIC" id="fig|1300345.3.peg.2161"/>
<dbReference type="EMBL" id="JRKJ01000018">
    <property type="protein sequence ID" value="KGQ18464.1"/>
    <property type="molecule type" value="Genomic_DNA"/>
</dbReference>
<evidence type="ECO:0000256" key="1">
    <source>
        <dbReference type="ARBA" id="ARBA00009479"/>
    </source>
</evidence>
<dbReference type="Proteomes" id="UP000030518">
    <property type="component" value="Unassembled WGS sequence"/>
</dbReference>
<dbReference type="eggNOG" id="COG0231">
    <property type="taxonomic scope" value="Bacteria"/>
</dbReference>
<dbReference type="CDD" id="cd04470">
    <property type="entry name" value="S1_EF-P_repeat_1"/>
    <property type="match status" value="1"/>
</dbReference>
<dbReference type="InterPro" id="IPR011897">
    <property type="entry name" value="Transl_elong_p-like_YeiP"/>
</dbReference>
<dbReference type="SMART" id="SM00841">
    <property type="entry name" value="Elong-fact-P_C"/>
    <property type="match status" value="1"/>
</dbReference>
<comment type="similarity">
    <text evidence="1 2">Belongs to the elongation factor P family.</text>
</comment>
<name>A0A0A2WZP2_9GAMM</name>
<dbReference type="InterPro" id="IPR015365">
    <property type="entry name" value="Elong-fact-P_C"/>
</dbReference>
<feature type="domain" description="Translation elongation factor P/YeiP central" evidence="4">
    <location>
        <begin position="68"/>
        <end position="123"/>
    </location>
</feature>
<protein>
    <recommendedName>
        <fullName evidence="2">Elongation factor P-like protein</fullName>
    </recommendedName>
</protein>
<dbReference type="PANTHER" id="PTHR30053:SF14">
    <property type="entry name" value="TRANSLATION ELONGATION FACTOR KOW-LIKE DOMAIN-CONTAINING PROTEIN"/>
    <property type="match status" value="1"/>
</dbReference>
<dbReference type="InterPro" id="IPR012340">
    <property type="entry name" value="NA-bd_OB-fold"/>
</dbReference>
<dbReference type="Pfam" id="PF01132">
    <property type="entry name" value="EFP"/>
    <property type="match status" value="1"/>
</dbReference>
<dbReference type="GO" id="GO:0005829">
    <property type="term" value="C:cytosol"/>
    <property type="evidence" value="ECO:0007669"/>
    <property type="project" value="UniProtKB-ARBA"/>
</dbReference>
<dbReference type="NCBIfam" id="TIGR02178">
    <property type="entry name" value="yeiP"/>
    <property type="match status" value="1"/>
</dbReference>
<dbReference type="InterPro" id="IPR001059">
    <property type="entry name" value="Transl_elong_P/YeiP_cen"/>
</dbReference>
<dbReference type="OrthoDB" id="9801844at2"/>
<dbReference type="PROSITE" id="PS01275">
    <property type="entry name" value="EFP"/>
    <property type="match status" value="1"/>
</dbReference>
<dbReference type="SUPFAM" id="SSF50249">
    <property type="entry name" value="Nucleic acid-binding proteins"/>
    <property type="match status" value="2"/>
</dbReference>
<evidence type="ECO:0000259" key="3">
    <source>
        <dbReference type="SMART" id="SM00841"/>
    </source>
</evidence>
<dbReference type="STRING" id="1300345.LF41_488"/>
<dbReference type="HAMAP" id="MF_00646">
    <property type="entry name" value="EFP"/>
    <property type="match status" value="1"/>
</dbReference>